<accession>A0A0A9GLH8</accession>
<evidence type="ECO:0000256" key="1">
    <source>
        <dbReference type="SAM" id="MobiDB-lite"/>
    </source>
</evidence>
<organism evidence="2">
    <name type="scientific">Arundo donax</name>
    <name type="common">Giant reed</name>
    <name type="synonym">Donax arundinaceus</name>
    <dbReference type="NCBI Taxonomy" id="35708"/>
    <lineage>
        <taxon>Eukaryota</taxon>
        <taxon>Viridiplantae</taxon>
        <taxon>Streptophyta</taxon>
        <taxon>Embryophyta</taxon>
        <taxon>Tracheophyta</taxon>
        <taxon>Spermatophyta</taxon>
        <taxon>Magnoliopsida</taxon>
        <taxon>Liliopsida</taxon>
        <taxon>Poales</taxon>
        <taxon>Poaceae</taxon>
        <taxon>PACMAD clade</taxon>
        <taxon>Arundinoideae</taxon>
        <taxon>Arundineae</taxon>
        <taxon>Arundo</taxon>
    </lineage>
</organism>
<sequence>MRRRTSTMEAPTAMPMSTQRRRPNTPVGCDSHPLRYPALHVGGSAPCL</sequence>
<reference evidence="2" key="2">
    <citation type="journal article" date="2015" name="Data Brief">
        <title>Shoot transcriptome of the giant reed, Arundo donax.</title>
        <authorList>
            <person name="Barrero R.A."/>
            <person name="Guerrero F.D."/>
            <person name="Moolhuijzen P."/>
            <person name="Goolsby J.A."/>
            <person name="Tidwell J."/>
            <person name="Bellgard S.E."/>
            <person name="Bellgard M.I."/>
        </authorList>
    </citation>
    <scope>NUCLEOTIDE SEQUENCE</scope>
    <source>
        <tissue evidence="2">Shoot tissue taken approximately 20 cm above the soil surface</tissue>
    </source>
</reference>
<proteinExistence type="predicted"/>
<name>A0A0A9GLH8_ARUDO</name>
<reference evidence="2" key="1">
    <citation type="submission" date="2014-09" db="EMBL/GenBank/DDBJ databases">
        <authorList>
            <person name="Magalhaes I.L.F."/>
            <person name="Oliveira U."/>
            <person name="Santos F.R."/>
            <person name="Vidigal T.H.D.A."/>
            <person name="Brescovit A.D."/>
            <person name="Santos A.J."/>
        </authorList>
    </citation>
    <scope>NUCLEOTIDE SEQUENCE</scope>
    <source>
        <tissue evidence="2">Shoot tissue taken approximately 20 cm above the soil surface</tissue>
    </source>
</reference>
<feature type="region of interest" description="Disordered" evidence="1">
    <location>
        <begin position="1"/>
        <end position="31"/>
    </location>
</feature>
<evidence type="ECO:0000313" key="2">
    <source>
        <dbReference type="EMBL" id="JAE25347.1"/>
    </source>
</evidence>
<dbReference type="AlphaFoldDB" id="A0A0A9GLH8"/>
<dbReference type="EMBL" id="GBRH01172549">
    <property type="protein sequence ID" value="JAE25347.1"/>
    <property type="molecule type" value="Transcribed_RNA"/>
</dbReference>
<protein>
    <submittedName>
        <fullName evidence="2">Uncharacterized protein</fullName>
    </submittedName>
</protein>